<dbReference type="AlphaFoldDB" id="A0A2T3YRA4"/>
<dbReference type="Proteomes" id="UP000240493">
    <property type="component" value="Unassembled WGS sequence"/>
</dbReference>
<dbReference type="OrthoDB" id="6133115at2759"/>
<protein>
    <submittedName>
        <fullName evidence="1">Uncharacterized protein</fullName>
    </submittedName>
</protein>
<reference evidence="1 2" key="1">
    <citation type="submission" date="2016-07" db="EMBL/GenBank/DDBJ databases">
        <title>Multiple horizontal gene transfer events from other fungi enriched the ability of initially mycotrophic Trichoderma (Ascomycota) to feed on dead plant biomass.</title>
        <authorList>
            <consortium name="DOE Joint Genome Institute"/>
            <person name="Aerts A."/>
            <person name="Atanasova L."/>
            <person name="Chenthamara K."/>
            <person name="Zhang J."/>
            <person name="Grujic M."/>
            <person name="Henrissat B."/>
            <person name="Kuo A."/>
            <person name="Salamov A."/>
            <person name="Lipzen A."/>
            <person name="Labutti K."/>
            <person name="Barry K."/>
            <person name="Miao Y."/>
            <person name="Rahimi M.J."/>
            <person name="Shen Q."/>
            <person name="Grigoriev I.V."/>
            <person name="Kubicek C.P."/>
            <person name="Druzhinina I.S."/>
        </authorList>
    </citation>
    <scope>NUCLEOTIDE SEQUENCE [LARGE SCALE GENOMIC DNA]</scope>
    <source>
        <strain evidence="1 2">CBS 433.97</strain>
    </source>
</reference>
<evidence type="ECO:0000313" key="1">
    <source>
        <dbReference type="EMBL" id="PTB35054.1"/>
    </source>
</evidence>
<proteinExistence type="predicted"/>
<keyword evidence="2" id="KW-1185">Reference proteome</keyword>
<evidence type="ECO:0000313" key="2">
    <source>
        <dbReference type="Proteomes" id="UP000240493"/>
    </source>
</evidence>
<gene>
    <name evidence="1" type="ORF">M441DRAFT_63028</name>
</gene>
<dbReference type="EMBL" id="KZ679282">
    <property type="protein sequence ID" value="PTB35054.1"/>
    <property type="molecule type" value="Genomic_DNA"/>
</dbReference>
<name>A0A2T3YRA4_TRIA4</name>
<accession>A0A2T3YRA4</accession>
<organism evidence="1 2">
    <name type="scientific">Trichoderma asperellum (strain ATCC 204424 / CBS 433.97 / NBRC 101777)</name>
    <dbReference type="NCBI Taxonomy" id="1042311"/>
    <lineage>
        <taxon>Eukaryota</taxon>
        <taxon>Fungi</taxon>
        <taxon>Dikarya</taxon>
        <taxon>Ascomycota</taxon>
        <taxon>Pezizomycotina</taxon>
        <taxon>Sordariomycetes</taxon>
        <taxon>Hypocreomycetidae</taxon>
        <taxon>Hypocreales</taxon>
        <taxon>Hypocreaceae</taxon>
        <taxon>Trichoderma</taxon>
    </lineage>
</organism>
<sequence>MAPSLFVAPAKSEVNFPLDVSILLFPGRRSRPVHHVSAETDVAWLAIELAIVWKFFVETKGPSLEAIAAVFDGYPAADSSEIIDFKKKSDEN</sequence>